<protein>
    <submittedName>
        <fullName evidence="1">Uncharacterized protein</fullName>
    </submittedName>
</protein>
<evidence type="ECO:0000313" key="1">
    <source>
        <dbReference type="EMBL" id="CAG7836349.1"/>
    </source>
</evidence>
<gene>
    <name evidence="1" type="ORF">AFUS01_LOCUS45604</name>
</gene>
<dbReference type="Proteomes" id="UP000708208">
    <property type="component" value="Unassembled WGS sequence"/>
</dbReference>
<comment type="caution">
    <text evidence="1">The sequence shown here is derived from an EMBL/GenBank/DDBJ whole genome shotgun (WGS) entry which is preliminary data.</text>
</comment>
<dbReference type="EMBL" id="CAJVCH010570990">
    <property type="protein sequence ID" value="CAG7836349.1"/>
    <property type="molecule type" value="Genomic_DNA"/>
</dbReference>
<sequence>MNSEIVNTQIVISDLLCNPGRALYFRNLWENSLKEGLWECLFGETNLELSDQCETELDGEGIRRRYQDLGTVLL</sequence>
<name>A0A8J2LPJ2_9HEXA</name>
<reference evidence="1" key="1">
    <citation type="submission" date="2021-06" db="EMBL/GenBank/DDBJ databases">
        <authorList>
            <person name="Hodson N. C."/>
            <person name="Mongue J. A."/>
            <person name="Jaron S. K."/>
        </authorList>
    </citation>
    <scope>NUCLEOTIDE SEQUENCE</scope>
</reference>
<keyword evidence="2" id="KW-1185">Reference proteome</keyword>
<dbReference type="AlphaFoldDB" id="A0A8J2LPJ2"/>
<organism evidence="1 2">
    <name type="scientific">Allacma fusca</name>
    <dbReference type="NCBI Taxonomy" id="39272"/>
    <lineage>
        <taxon>Eukaryota</taxon>
        <taxon>Metazoa</taxon>
        <taxon>Ecdysozoa</taxon>
        <taxon>Arthropoda</taxon>
        <taxon>Hexapoda</taxon>
        <taxon>Collembola</taxon>
        <taxon>Symphypleona</taxon>
        <taxon>Sminthuridae</taxon>
        <taxon>Allacma</taxon>
    </lineage>
</organism>
<proteinExistence type="predicted"/>
<accession>A0A8J2LPJ2</accession>
<evidence type="ECO:0000313" key="2">
    <source>
        <dbReference type="Proteomes" id="UP000708208"/>
    </source>
</evidence>